<dbReference type="RefSeq" id="WP_055215599.1">
    <property type="nucleotide sequence ID" value="NZ_CZBU01000003.1"/>
</dbReference>
<dbReference type="Proteomes" id="UP000095621">
    <property type="component" value="Unassembled WGS sequence"/>
</dbReference>
<dbReference type="InterPro" id="IPR057581">
    <property type="entry name" value="Phage_ssDNA_bind"/>
</dbReference>
<evidence type="ECO:0000313" key="3">
    <source>
        <dbReference type="Proteomes" id="UP000095621"/>
    </source>
</evidence>
<dbReference type="AlphaFoldDB" id="A0A174YPY7"/>
<evidence type="ECO:0000313" key="2">
    <source>
        <dbReference type="EMBL" id="CUQ77193.1"/>
    </source>
</evidence>
<dbReference type="OrthoDB" id="2042718at2"/>
<name>A0A174YPY7_9FIRM</name>
<accession>A0A174YPY7</accession>
<evidence type="ECO:0000259" key="1">
    <source>
        <dbReference type="Pfam" id="PF24083"/>
    </source>
</evidence>
<gene>
    <name evidence="2" type="ORF">ERS852490_01440</name>
</gene>
<organism evidence="2 3">
    <name type="scientific">Lachnospira eligens</name>
    <dbReference type="NCBI Taxonomy" id="39485"/>
    <lineage>
        <taxon>Bacteria</taxon>
        <taxon>Bacillati</taxon>
        <taxon>Bacillota</taxon>
        <taxon>Clostridia</taxon>
        <taxon>Lachnospirales</taxon>
        <taxon>Lachnospiraceae</taxon>
        <taxon>Lachnospira</taxon>
    </lineage>
</organism>
<sequence>MELKILKNGNLQIDDARIIFRNFRGEASKYNNAGDRNFSLVIPDQELADMLTNDTNSYGVGWNIKVKDSLDPEDTPRMHMKVKVKFSRKGPNIYLVTGGHRKLLTEDNVGYLDDINIASVRMDIRPYDDVVNGKPFRAAYLASMEVTQDLDRFAAEYEREDEAEEDE</sequence>
<dbReference type="EMBL" id="CZBU01000003">
    <property type="protein sequence ID" value="CUQ77193.1"/>
    <property type="molecule type" value="Genomic_DNA"/>
</dbReference>
<reference evidence="2 3" key="1">
    <citation type="submission" date="2015-09" db="EMBL/GenBank/DDBJ databases">
        <authorList>
            <consortium name="Pathogen Informatics"/>
        </authorList>
    </citation>
    <scope>NUCLEOTIDE SEQUENCE [LARGE SCALE GENOMIC DNA]</scope>
    <source>
        <strain evidence="2 3">2789STDY5834875</strain>
    </source>
</reference>
<protein>
    <recommendedName>
        <fullName evidence="1">Putative phage ssDNA-binding domain-containing protein</fullName>
    </recommendedName>
</protein>
<dbReference type="Pfam" id="PF24083">
    <property type="entry name" value="Phage_ssDNA_bind"/>
    <property type="match status" value="1"/>
</dbReference>
<proteinExistence type="predicted"/>
<feature type="domain" description="Putative phage ssDNA-binding" evidence="1">
    <location>
        <begin position="8"/>
        <end position="165"/>
    </location>
</feature>